<feature type="domain" description="HD-GYP" evidence="4">
    <location>
        <begin position="142"/>
        <end position="340"/>
    </location>
</feature>
<dbReference type="EMBL" id="FOBI01000007">
    <property type="protein sequence ID" value="SEL21484.1"/>
    <property type="molecule type" value="Genomic_DNA"/>
</dbReference>
<dbReference type="GO" id="GO:0000160">
    <property type="term" value="P:phosphorelay signal transduction system"/>
    <property type="evidence" value="ECO:0007669"/>
    <property type="project" value="InterPro"/>
</dbReference>
<dbReference type="SMART" id="SM00471">
    <property type="entry name" value="HDc"/>
    <property type="match status" value="1"/>
</dbReference>
<dbReference type="CDD" id="cd19920">
    <property type="entry name" value="REC_PA4781-like"/>
    <property type="match status" value="1"/>
</dbReference>
<keyword evidence="6" id="KW-1185">Reference proteome</keyword>
<dbReference type="Pfam" id="PF13487">
    <property type="entry name" value="HD_5"/>
    <property type="match status" value="1"/>
</dbReference>
<accession>A0A1H7NDF4</accession>
<dbReference type="Pfam" id="PF00072">
    <property type="entry name" value="Response_reg"/>
    <property type="match status" value="1"/>
</dbReference>
<keyword evidence="1" id="KW-0378">Hydrolase</keyword>
<dbReference type="GO" id="GO:0004112">
    <property type="term" value="F:cyclic-nucleotide phosphodiesterase activity"/>
    <property type="evidence" value="ECO:0007669"/>
    <property type="project" value="UniProtKB-ARBA"/>
</dbReference>
<protein>
    <submittedName>
        <fullName evidence="5">Putative two-component system response regulator</fullName>
    </submittedName>
</protein>
<dbReference type="SUPFAM" id="SSF109604">
    <property type="entry name" value="HD-domain/PDEase-like"/>
    <property type="match status" value="1"/>
</dbReference>
<dbReference type="Gene3D" id="1.10.3210.10">
    <property type="entry name" value="Hypothetical protein af1432"/>
    <property type="match status" value="1"/>
</dbReference>
<dbReference type="InterPro" id="IPR001789">
    <property type="entry name" value="Sig_transdc_resp-reg_receiver"/>
</dbReference>
<dbReference type="PROSITE" id="PS51832">
    <property type="entry name" value="HD_GYP"/>
    <property type="match status" value="1"/>
</dbReference>
<dbReference type="GO" id="GO:0009214">
    <property type="term" value="P:cyclic nucleotide catabolic process"/>
    <property type="evidence" value="ECO:0007669"/>
    <property type="project" value="UniProtKB-ARBA"/>
</dbReference>
<dbReference type="OrthoDB" id="9802066at2"/>
<evidence type="ECO:0000313" key="6">
    <source>
        <dbReference type="Proteomes" id="UP000199297"/>
    </source>
</evidence>
<evidence type="ECO:0000259" key="3">
    <source>
        <dbReference type="PROSITE" id="PS50110"/>
    </source>
</evidence>
<dbReference type="Proteomes" id="UP000199297">
    <property type="component" value="Unassembled WGS sequence"/>
</dbReference>
<evidence type="ECO:0000256" key="2">
    <source>
        <dbReference type="PROSITE-ProRule" id="PRU00169"/>
    </source>
</evidence>
<proteinExistence type="predicted"/>
<dbReference type="InterPro" id="IPR011006">
    <property type="entry name" value="CheY-like_superfamily"/>
</dbReference>
<dbReference type="STRING" id="641665.GCA_002104455_03355"/>
<dbReference type="SMART" id="SM00448">
    <property type="entry name" value="REC"/>
    <property type="match status" value="1"/>
</dbReference>
<dbReference type="FunFam" id="1.10.3210.10:FF:000018">
    <property type="entry name" value="Two-component system response regulator"/>
    <property type="match status" value="1"/>
</dbReference>
<dbReference type="SUPFAM" id="SSF52172">
    <property type="entry name" value="CheY-like"/>
    <property type="match status" value="1"/>
</dbReference>
<dbReference type="PANTHER" id="PTHR45228">
    <property type="entry name" value="CYCLIC DI-GMP PHOSPHODIESTERASE TM_0186-RELATED"/>
    <property type="match status" value="1"/>
</dbReference>
<evidence type="ECO:0000259" key="4">
    <source>
        <dbReference type="PROSITE" id="PS51832"/>
    </source>
</evidence>
<dbReference type="AlphaFoldDB" id="A0A1H7NDF4"/>
<evidence type="ECO:0000256" key="1">
    <source>
        <dbReference type="ARBA" id="ARBA00022801"/>
    </source>
</evidence>
<organism evidence="5 6">
    <name type="scientific">Colwellia chukchiensis</name>
    <dbReference type="NCBI Taxonomy" id="641665"/>
    <lineage>
        <taxon>Bacteria</taxon>
        <taxon>Pseudomonadati</taxon>
        <taxon>Pseudomonadota</taxon>
        <taxon>Gammaproteobacteria</taxon>
        <taxon>Alteromonadales</taxon>
        <taxon>Colwelliaceae</taxon>
        <taxon>Colwellia</taxon>
    </lineage>
</organism>
<dbReference type="PANTHER" id="PTHR45228:SF5">
    <property type="entry name" value="CYCLIC DI-GMP PHOSPHODIESTERASE VC_1348-RELATED"/>
    <property type="match status" value="1"/>
</dbReference>
<dbReference type="Gene3D" id="3.40.50.2300">
    <property type="match status" value="1"/>
</dbReference>
<dbReference type="CDD" id="cd00077">
    <property type="entry name" value="HDc"/>
    <property type="match status" value="1"/>
</dbReference>
<evidence type="ECO:0000313" key="5">
    <source>
        <dbReference type="EMBL" id="SEL21484.1"/>
    </source>
</evidence>
<keyword evidence="2" id="KW-0597">Phosphoprotein</keyword>
<dbReference type="InterPro" id="IPR037522">
    <property type="entry name" value="HD_GYP_dom"/>
</dbReference>
<reference evidence="6" key="1">
    <citation type="submission" date="2016-10" db="EMBL/GenBank/DDBJ databases">
        <authorList>
            <person name="Varghese N."/>
            <person name="Submissions S."/>
        </authorList>
    </citation>
    <scope>NUCLEOTIDE SEQUENCE [LARGE SCALE GENOMIC DNA]</scope>
    <source>
        <strain evidence="6">CGMCC 1.9127</strain>
    </source>
</reference>
<dbReference type="InterPro" id="IPR052020">
    <property type="entry name" value="Cyclic_di-GMP/3'3'-cGAMP_PDE"/>
</dbReference>
<dbReference type="InterPro" id="IPR003607">
    <property type="entry name" value="HD/PDEase_dom"/>
</dbReference>
<feature type="modified residue" description="4-aspartylphosphate" evidence="2">
    <location>
        <position position="55"/>
    </location>
</feature>
<gene>
    <name evidence="5" type="ORF">SAMN05216262_107108</name>
</gene>
<dbReference type="PROSITE" id="PS50110">
    <property type="entry name" value="RESPONSE_REGULATORY"/>
    <property type="match status" value="1"/>
</dbReference>
<dbReference type="RefSeq" id="WP_085284948.1">
    <property type="nucleotide sequence ID" value="NZ_FOBI01000007.1"/>
</dbReference>
<feature type="domain" description="Response regulatory" evidence="3">
    <location>
        <begin position="6"/>
        <end position="122"/>
    </location>
</feature>
<sequence length="340" mass="37851">MSDMATILVVDDTPENIDVLVAILKSSYQLKVARNGEMAIKIANIRPRPDLILLDIMMPEIDGFETCKRLKASLATADIPIIFITAKISVADETRGLALGAVDYLTKPVNPAIVMQRVKTHLALSNQKRELYWQVKQQTQELIETRYNIIQKLGRAAEFKDNETGNHVKRMSQYAHVLARAYGLTQEAADNLMHAAPMHDIGKIGIPDNILKKPARLTESEWQVMKQHAHLGAKILDEDNPSALMETAKTVAQTHHEKWDGSGYPNGLKAEEIPLAGRIIAIADVFDALTSARPYKPAWSIEKATDLLKNEAGKHFDPQLVDCFLNSLDEILAVKAQFSE</sequence>
<name>A0A1H7NDF4_9GAMM</name>